<proteinExistence type="predicted"/>
<feature type="non-terminal residue" evidence="1">
    <location>
        <position position="79"/>
    </location>
</feature>
<gene>
    <name evidence="1" type="ORF">LCGC14_3126470</name>
</gene>
<comment type="caution">
    <text evidence="1">The sequence shown here is derived from an EMBL/GenBank/DDBJ whole genome shotgun (WGS) entry which is preliminary data.</text>
</comment>
<sequence length="79" mass="9432">MDKDFKTIPPIKKTFMPKFERFEPLARDATCITAFKQCDRKYFFSMVLGFRVPKGGVMIYLPFGSCYHVFRYELEVQFK</sequence>
<protein>
    <submittedName>
        <fullName evidence="1">Uncharacterized protein</fullName>
    </submittedName>
</protein>
<evidence type="ECO:0000313" key="1">
    <source>
        <dbReference type="EMBL" id="KKK50290.1"/>
    </source>
</evidence>
<dbReference type="AlphaFoldDB" id="A0A0F8WPN6"/>
<reference evidence="1" key="1">
    <citation type="journal article" date="2015" name="Nature">
        <title>Complex archaea that bridge the gap between prokaryotes and eukaryotes.</title>
        <authorList>
            <person name="Spang A."/>
            <person name="Saw J.H."/>
            <person name="Jorgensen S.L."/>
            <person name="Zaremba-Niedzwiedzka K."/>
            <person name="Martijn J."/>
            <person name="Lind A.E."/>
            <person name="van Eijk R."/>
            <person name="Schleper C."/>
            <person name="Guy L."/>
            <person name="Ettema T.J."/>
        </authorList>
    </citation>
    <scope>NUCLEOTIDE SEQUENCE</scope>
</reference>
<accession>A0A0F8WPN6</accession>
<dbReference type="EMBL" id="LAZR01068094">
    <property type="protein sequence ID" value="KKK50290.1"/>
    <property type="molecule type" value="Genomic_DNA"/>
</dbReference>
<name>A0A0F8WPN6_9ZZZZ</name>
<organism evidence="1">
    <name type="scientific">marine sediment metagenome</name>
    <dbReference type="NCBI Taxonomy" id="412755"/>
    <lineage>
        <taxon>unclassified sequences</taxon>
        <taxon>metagenomes</taxon>
        <taxon>ecological metagenomes</taxon>
    </lineage>
</organism>